<keyword evidence="7" id="KW-0319">Glycerol metabolism</keyword>
<keyword evidence="15" id="KW-1185">Reference proteome</keyword>
<evidence type="ECO:0000256" key="9">
    <source>
        <dbReference type="ARBA" id="ARBA00023315"/>
    </source>
</evidence>
<dbReference type="EC" id="2.3.1.20" evidence="4"/>
<accession>A0ABY5DXN4</accession>
<evidence type="ECO:0000256" key="8">
    <source>
        <dbReference type="ARBA" id="ARBA00023098"/>
    </source>
</evidence>
<evidence type="ECO:0000256" key="2">
    <source>
        <dbReference type="ARBA" id="ARBA00005189"/>
    </source>
</evidence>
<dbReference type="SUPFAM" id="SSF52777">
    <property type="entry name" value="CoA-dependent acyltransferases"/>
    <property type="match status" value="1"/>
</dbReference>
<evidence type="ECO:0000256" key="11">
    <source>
        <dbReference type="SAM" id="MobiDB-lite"/>
    </source>
</evidence>
<evidence type="ECO:0000259" key="12">
    <source>
        <dbReference type="Pfam" id="PF03007"/>
    </source>
</evidence>
<comment type="catalytic activity">
    <reaction evidence="10">
        <text>an acyl-CoA + a 1,2-diacyl-sn-glycerol = a triacyl-sn-glycerol + CoA</text>
        <dbReference type="Rhea" id="RHEA:10868"/>
        <dbReference type="ChEBI" id="CHEBI:17815"/>
        <dbReference type="ChEBI" id="CHEBI:57287"/>
        <dbReference type="ChEBI" id="CHEBI:58342"/>
        <dbReference type="ChEBI" id="CHEBI:64615"/>
        <dbReference type="EC" id="2.3.1.20"/>
    </reaction>
</comment>
<keyword evidence="6" id="KW-0808">Transferase</keyword>
<dbReference type="Pfam" id="PF06974">
    <property type="entry name" value="WS_DGAT_C"/>
    <property type="match status" value="1"/>
</dbReference>
<comment type="pathway">
    <text evidence="1">Glycerolipid metabolism; triacylglycerol biosynthesis.</text>
</comment>
<evidence type="ECO:0000256" key="1">
    <source>
        <dbReference type="ARBA" id="ARBA00004771"/>
    </source>
</evidence>
<dbReference type="PANTHER" id="PTHR31650:SF1">
    <property type="entry name" value="WAX ESTER SYNTHASE_DIACYLGLYCEROL ACYLTRANSFERASE 4-RELATED"/>
    <property type="match status" value="1"/>
</dbReference>
<dbReference type="InterPro" id="IPR004255">
    <property type="entry name" value="O-acyltransferase_WSD1_N"/>
</dbReference>
<keyword evidence="5" id="KW-0444">Lipid biosynthesis</keyword>
<protein>
    <recommendedName>
        <fullName evidence="4">diacylglycerol O-acyltransferase</fullName>
        <ecNumber evidence="4">2.3.1.20</ecNumber>
    </recommendedName>
</protein>
<evidence type="ECO:0000259" key="13">
    <source>
        <dbReference type="Pfam" id="PF06974"/>
    </source>
</evidence>
<dbReference type="Gene3D" id="3.30.559.10">
    <property type="entry name" value="Chloramphenicol acetyltransferase-like domain"/>
    <property type="match status" value="1"/>
</dbReference>
<gene>
    <name evidence="14" type="ORF">NBH00_04105</name>
</gene>
<evidence type="ECO:0000256" key="10">
    <source>
        <dbReference type="ARBA" id="ARBA00048109"/>
    </source>
</evidence>
<dbReference type="Pfam" id="PF03007">
    <property type="entry name" value="WS_DGAT_cat"/>
    <property type="match status" value="1"/>
</dbReference>
<evidence type="ECO:0000256" key="4">
    <source>
        <dbReference type="ARBA" id="ARBA00013244"/>
    </source>
</evidence>
<dbReference type="EMBL" id="CP098502">
    <property type="protein sequence ID" value="UTI65400.1"/>
    <property type="molecule type" value="Genomic_DNA"/>
</dbReference>
<dbReference type="InterPro" id="IPR045034">
    <property type="entry name" value="O-acyltransferase_WSD1-like"/>
</dbReference>
<dbReference type="RefSeq" id="WP_254572081.1">
    <property type="nucleotide sequence ID" value="NZ_CP098502.1"/>
</dbReference>
<feature type="domain" description="O-acyltransferase WSD1 C-terminal" evidence="13">
    <location>
        <begin position="322"/>
        <end position="461"/>
    </location>
</feature>
<evidence type="ECO:0000256" key="6">
    <source>
        <dbReference type="ARBA" id="ARBA00022679"/>
    </source>
</evidence>
<feature type="region of interest" description="Disordered" evidence="11">
    <location>
        <begin position="169"/>
        <end position="188"/>
    </location>
</feature>
<dbReference type="InterPro" id="IPR009721">
    <property type="entry name" value="O-acyltransferase_WSD1_C"/>
</dbReference>
<name>A0ABY5DXN4_9ACTN</name>
<dbReference type="PANTHER" id="PTHR31650">
    <property type="entry name" value="O-ACYLTRANSFERASE (WSD1-LIKE) FAMILY PROTEIN"/>
    <property type="match status" value="1"/>
</dbReference>
<evidence type="ECO:0000256" key="3">
    <source>
        <dbReference type="ARBA" id="ARBA00009587"/>
    </source>
</evidence>
<feature type="domain" description="O-acyltransferase WSD1-like N-terminal" evidence="12">
    <location>
        <begin position="19"/>
        <end position="283"/>
    </location>
</feature>
<reference evidence="14 15" key="1">
    <citation type="submission" date="2022-06" db="EMBL/GenBank/DDBJ databases">
        <title>Paraconexibacter antarcticus.</title>
        <authorList>
            <person name="Kim C.S."/>
        </authorList>
    </citation>
    <scope>NUCLEOTIDE SEQUENCE [LARGE SCALE GENOMIC DNA]</scope>
    <source>
        <strain evidence="14 15">02-257</strain>
    </source>
</reference>
<dbReference type="Proteomes" id="UP001056035">
    <property type="component" value="Chromosome"/>
</dbReference>
<organism evidence="14 15">
    <name type="scientific">Paraconexibacter antarcticus</name>
    <dbReference type="NCBI Taxonomy" id="2949664"/>
    <lineage>
        <taxon>Bacteria</taxon>
        <taxon>Bacillati</taxon>
        <taxon>Actinomycetota</taxon>
        <taxon>Thermoleophilia</taxon>
        <taxon>Solirubrobacterales</taxon>
        <taxon>Paraconexibacteraceae</taxon>
        <taxon>Paraconexibacter</taxon>
    </lineage>
</organism>
<comment type="pathway">
    <text evidence="2">Lipid metabolism.</text>
</comment>
<comment type="similarity">
    <text evidence="3">Belongs to the long-chain O-acyltransferase family.</text>
</comment>
<proteinExistence type="inferred from homology"/>
<dbReference type="InterPro" id="IPR023213">
    <property type="entry name" value="CAT-like_dom_sf"/>
</dbReference>
<evidence type="ECO:0000256" key="5">
    <source>
        <dbReference type="ARBA" id="ARBA00022516"/>
    </source>
</evidence>
<keyword evidence="8" id="KW-0443">Lipid metabolism</keyword>
<evidence type="ECO:0000313" key="15">
    <source>
        <dbReference type="Proteomes" id="UP001056035"/>
    </source>
</evidence>
<keyword evidence="9" id="KW-0012">Acyltransferase</keyword>
<sequence>MATGIREDGVLDWGAGNALNPLETVMWRAEVDPTLNSTVLALEILDRSPDWPRFRAAHEWGCSVVPRFRQRVVDGPAGLGQPIWVVDPRFDLDHHVRRVVLPDGSTYRDMLDRVQAVATVPFDRSRPPWQAILLEGLPDGRAAYALKMHHATLDGMAGMQLLGGLHSRQREPTKGKKMPPPPAAGSTSSLAVVTRQAGKDVGGLVGLARSAPGRLLRIGRPDRAARDLAAYVASLRRVLGDSGAEPSPLLTGRSHDWHFGMIDLKFKDLRAAAKVADASLNDAFLAALLGGFRRYHEQLGVPIRTMPFAMPISVRKEGETGGNAFAAARLAGPVGEKDPVKRMKILGKAVRAVREEPALNGVGAMAPALARLPGPVIAQLAGSLTKANDLQASNVPGIREEVFLAGAKVERMYGYAPLPGCAAMIVLFSHADLCCVAVNLDPAAITEPERFGRCLVEGFGEVLDLVPGAEPAVWQR</sequence>
<evidence type="ECO:0000256" key="7">
    <source>
        <dbReference type="ARBA" id="ARBA00022798"/>
    </source>
</evidence>
<evidence type="ECO:0000313" key="14">
    <source>
        <dbReference type="EMBL" id="UTI65400.1"/>
    </source>
</evidence>